<dbReference type="AlphaFoldDB" id="A0A9N8YK43"/>
<dbReference type="Proteomes" id="UP000789706">
    <property type="component" value="Unassembled WGS sequence"/>
</dbReference>
<reference evidence="2" key="1">
    <citation type="submission" date="2021-06" db="EMBL/GenBank/DDBJ databases">
        <authorList>
            <person name="Kallberg Y."/>
            <person name="Tangrot J."/>
            <person name="Rosling A."/>
        </authorList>
    </citation>
    <scope>NUCLEOTIDE SEQUENCE</scope>
    <source>
        <strain evidence="2">AZ414A</strain>
    </source>
</reference>
<organism evidence="2 3">
    <name type="scientific">Diversispora eburnea</name>
    <dbReference type="NCBI Taxonomy" id="1213867"/>
    <lineage>
        <taxon>Eukaryota</taxon>
        <taxon>Fungi</taxon>
        <taxon>Fungi incertae sedis</taxon>
        <taxon>Mucoromycota</taxon>
        <taxon>Glomeromycotina</taxon>
        <taxon>Glomeromycetes</taxon>
        <taxon>Diversisporales</taxon>
        <taxon>Diversisporaceae</taxon>
        <taxon>Diversispora</taxon>
    </lineage>
</organism>
<proteinExistence type="predicted"/>
<keyword evidence="3" id="KW-1185">Reference proteome</keyword>
<evidence type="ECO:0000313" key="2">
    <source>
        <dbReference type="EMBL" id="CAG8437795.1"/>
    </source>
</evidence>
<dbReference type="InterPro" id="IPR006571">
    <property type="entry name" value="TLDc_dom"/>
</dbReference>
<gene>
    <name evidence="2" type="ORF">DEBURN_LOCUS1172</name>
</gene>
<dbReference type="OrthoDB" id="298084at2759"/>
<feature type="domain" description="TLDc" evidence="1">
    <location>
        <begin position="236"/>
        <end position="406"/>
    </location>
</feature>
<evidence type="ECO:0000313" key="3">
    <source>
        <dbReference type="Proteomes" id="UP000789706"/>
    </source>
</evidence>
<sequence>MVTTFTSLNSVQMFNEKQDILDSHDDIEFLLKNVNISVLKLDNLDEDEIYGLFTASDEFMLDDLLEAIPDDIGEGMDFWIDQDCIPVMSTIFGMDSYKKLREPLVNKINANAEWLLEAEDLPCMEENVMAGFLSQKNLAFDHITRWDLIIKWALSQRPNLDKEVIKRWSDEEFGLLGMSLQNLIPLIQFSEMSRNDIHSKVLPYGKILSQGFDNAALKWYLTKYKSRGSHGLKNSNIINHQHAAHFIKWIGTKHDENHPKVPCRYNFELIYQLSRDGIHSYAEKCDQMGPTLAVAKVAGQRCLIGGYDPHGLRTDKSSTYQHDGISVKDNFIFFFDNRSYTSKSIRCKLSRFDTLYRNFLSEDGPCFGDLRLILEYKSGAYMPSFYTPYLTQMFFDIEECEVFKVIKVDKTNKKSKK</sequence>
<accession>A0A9N8YK43</accession>
<name>A0A9N8YK43_9GLOM</name>
<dbReference type="PROSITE" id="PS51886">
    <property type="entry name" value="TLDC"/>
    <property type="match status" value="1"/>
</dbReference>
<evidence type="ECO:0000259" key="1">
    <source>
        <dbReference type="PROSITE" id="PS51886"/>
    </source>
</evidence>
<comment type="caution">
    <text evidence="2">The sequence shown here is derived from an EMBL/GenBank/DDBJ whole genome shotgun (WGS) entry which is preliminary data.</text>
</comment>
<dbReference type="EMBL" id="CAJVPK010000048">
    <property type="protein sequence ID" value="CAG8437795.1"/>
    <property type="molecule type" value="Genomic_DNA"/>
</dbReference>
<protein>
    <submittedName>
        <fullName evidence="2">7772_t:CDS:1</fullName>
    </submittedName>
</protein>